<sequence length="128" mass="14328">MPLEVNLPDGGIIRFEMTKEYHERGWVDFEASVELTLDAFRERATFRYDDAIIKEARVARHLNAIGEGRIIPAAALQMFTNRATSLDFEDYVEVFAIAVHLDAQSFLACCPADQLGAIRERIGVAGDP</sequence>
<gene>
    <name evidence="1" type="ORF">HND93_21075</name>
</gene>
<proteinExistence type="predicted"/>
<organism evidence="1 2">
    <name type="scientific">Azospirillum oleiclasticum</name>
    <dbReference type="NCBI Taxonomy" id="2735135"/>
    <lineage>
        <taxon>Bacteria</taxon>
        <taxon>Pseudomonadati</taxon>
        <taxon>Pseudomonadota</taxon>
        <taxon>Alphaproteobacteria</taxon>
        <taxon>Rhodospirillales</taxon>
        <taxon>Azospirillaceae</taxon>
        <taxon>Azospirillum</taxon>
    </lineage>
</organism>
<dbReference type="EMBL" id="JABFDB010000016">
    <property type="protein sequence ID" value="NYZ22213.1"/>
    <property type="molecule type" value="Genomic_DNA"/>
</dbReference>
<accession>A0ABX2TD65</accession>
<reference evidence="1 2" key="1">
    <citation type="submission" date="2020-05" db="EMBL/GenBank/DDBJ databases">
        <title>Azospirillum oleiclasticum sp. nov, a nitrogen-fixing and heavy crude oil-emulsifying bacterium isolated from the crude oil of Yumen Oilfield.</title>
        <authorList>
            <person name="Wu D."/>
            <person name="Cai M."/>
            <person name="Zhang X."/>
        </authorList>
    </citation>
    <scope>NUCLEOTIDE SEQUENCE [LARGE SCALE GENOMIC DNA]</scope>
    <source>
        <strain evidence="1 2">ROY-1-1-2</strain>
    </source>
</reference>
<name>A0ABX2TD65_9PROT</name>
<evidence type="ECO:0000313" key="2">
    <source>
        <dbReference type="Proteomes" id="UP000584642"/>
    </source>
</evidence>
<evidence type="ECO:0000313" key="1">
    <source>
        <dbReference type="EMBL" id="NYZ22213.1"/>
    </source>
</evidence>
<keyword evidence="2" id="KW-1185">Reference proteome</keyword>
<dbReference type="RefSeq" id="WP_180283991.1">
    <property type="nucleotide sequence ID" value="NZ_JABFDB010000016.1"/>
</dbReference>
<dbReference type="Proteomes" id="UP000584642">
    <property type="component" value="Unassembled WGS sequence"/>
</dbReference>
<protein>
    <submittedName>
        <fullName evidence="1">Uncharacterized protein</fullName>
    </submittedName>
</protein>
<comment type="caution">
    <text evidence="1">The sequence shown here is derived from an EMBL/GenBank/DDBJ whole genome shotgun (WGS) entry which is preliminary data.</text>
</comment>